<comment type="caution">
    <text evidence="2">The sequence shown here is derived from an EMBL/GenBank/DDBJ whole genome shotgun (WGS) entry which is preliminary data.</text>
</comment>
<gene>
    <name evidence="2" type="ORF">DDZ13_05620</name>
</gene>
<dbReference type="Pfam" id="PF04102">
    <property type="entry name" value="SlyX"/>
    <property type="match status" value="1"/>
</dbReference>
<sequence length="67" mass="7909">MQEIDELKAAITQLEKHIESQDVEVYWQQRTIDILRKQLNKMEERIESLEQSGGAGQMQPDEKPPHY</sequence>
<evidence type="ECO:0000313" key="2">
    <source>
        <dbReference type="EMBL" id="PXA04651.1"/>
    </source>
</evidence>
<evidence type="ECO:0000256" key="1">
    <source>
        <dbReference type="SAM" id="MobiDB-lite"/>
    </source>
</evidence>
<feature type="region of interest" description="Disordered" evidence="1">
    <location>
        <begin position="46"/>
        <end position="67"/>
    </location>
</feature>
<protein>
    <submittedName>
        <fullName evidence="2">SlyX protein</fullName>
    </submittedName>
</protein>
<accession>A0A317ZMM6</accession>
<dbReference type="RefSeq" id="WP_110130456.1">
    <property type="nucleotide sequence ID" value="NZ_QHJQ01000003.1"/>
</dbReference>
<dbReference type="AlphaFoldDB" id="A0A317ZMM6"/>
<dbReference type="InterPro" id="IPR007236">
    <property type="entry name" value="SlyX"/>
</dbReference>
<proteinExistence type="predicted"/>
<name>A0A317ZMM6_9BACT</name>
<reference evidence="2 3" key="1">
    <citation type="submission" date="2018-05" db="EMBL/GenBank/DDBJ databases">
        <title>Coraliomargarita sinensis sp. nov., isolated from a marine solar saltern.</title>
        <authorList>
            <person name="Zhou L.Y."/>
        </authorList>
    </citation>
    <scope>NUCLEOTIDE SEQUENCE [LARGE SCALE GENOMIC DNA]</scope>
    <source>
        <strain evidence="2 3">WN38</strain>
    </source>
</reference>
<organism evidence="2 3">
    <name type="scientific">Coraliomargarita sinensis</name>
    <dbReference type="NCBI Taxonomy" id="2174842"/>
    <lineage>
        <taxon>Bacteria</taxon>
        <taxon>Pseudomonadati</taxon>
        <taxon>Verrucomicrobiota</taxon>
        <taxon>Opitutia</taxon>
        <taxon>Puniceicoccales</taxon>
        <taxon>Coraliomargaritaceae</taxon>
        <taxon>Coraliomargarita</taxon>
    </lineage>
</organism>
<dbReference type="EMBL" id="QHJQ01000003">
    <property type="protein sequence ID" value="PXA04651.1"/>
    <property type="molecule type" value="Genomic_DNA"/>
</dbReference>
<keyword evidence="3" id="KW-1185">Reference proteome</keyword>
<dbReference type="Proteomes" id="UP000247099">
    <property type="component" value="Unassembled WGS sequence"/>
</dbReference>
<dbReference type="InParanoid" id="A0A317ZMM6"/>
<evidence type="ECO:0000313" key="3">
    <source>
        <dbReference type="Proteomes" id="UP000247099"/>
    </source>
</evidence>